<accession>A0A2G8TCE8</accession>
<name>A0A2G8TCE8_9BURK</name>
<reference evidence="1 2" key="1">
    <citation type="submission" date="2017-10" db="EMBL/GenBank/DDBJ databases">
        <title>Massilia psychrophilum sp. nov., a novel purple-pigmented bacterium isolated from Tianshan glacier, Xinjiang Municipality, China.</title>
        <authorList>
            <person name="Wang H."/>
        </authorList>
    </citation>
    <scope>NUCLEOTIDE SEQUENCE [LARGE SCALE GENOMIC DNA]</scope>
    <source>
        <strain evidence="1 2">JCM 30074</strain>
    </source>
</reference>
<proteinExistence type="predicted"/>
<dbReference type="EMBL" id="PDOC01000011">
    <property type="protein sequence ID" value="PIL43716.1"/>
    <property type="molecule type" value="Genomic_DNA"/>
</dbReference>
<comment type="caution">
    <text evidence="1">The sequence shown here is derived from an EMBL/GenBank/DDBJ whole genome shotgun (WGS) entry which is preliminary data.</text>
</comment>
<evidence type="ECO:0000313" key="1">
    <source>
        <dbReference type="EMBL" id="PIL43716.1"/>
    </source>
</evidence>
<dbReference type="Proteomes" id="UP000230390">
    <property type="component" value="Unassembled WGS sequence"/>
</dbReference>
<gene>
    <name evidence="1" type="ORF">CR105_16895</name>
</gene>
<keyword evidence="2" id="KW-1185">Reference proteome</keyword>
<dbReference type="AlphaFoldDB" id="A0A2G8TCE8"/>
<organism evidence="1 2">
    <name type="scientific">Massilia eurypsychrophila</name>
    <dbReference type="NCBI Taxonomy" id="1485217"/>
    <lineage>
        <taxon>Bacteria</taxon>
        <taxon>Pseudomonadati</taxon>
        <taxon>Pseudomonadota</taxon>
        <taxon>Betaproteobacteria</taxon>
        <taxon>Burkholderiales</taxon>
        <taxon>Oxalobacteraceae</taxon>
        <taxon>Telluria group</taxon>
        <taxon>Massilia</taxon>
    </lineage>
</organism>
<protein>
    <submittedName>
        <fullName evidence="1">Uncharacterized protein</fullName>
    </submittedName>
</protein>
<sequence length="102" mass="11065">MKLAPKPAATPAAAPAAVAAAPKRKLHEKRIRTSFALPESQIVLLVELKKRCLEFGMNVKKGELLTAGLQLLKYLPDTALEAAVLPSMRAGRKNAPVKKRKK</sequence>
<evidence type="ECO:0000313" key="2">
    <source>
        <dbReference type="Proteomes" id="UP000230390"/>
    </source>
</evidence>